<accession>A0A286HKQ8</accession>
<organism evidence="8 9">
    <name type="scientific">Hoeflea halophila</name>
    <dbReference type="NCBI Taxonomy" id="714899"/>
    <lineage>
        <taxon>Bacteria</taxon>
        <taxon>Pseudomonadati</taxon>
        <taxon>Pseudomonadota</taxon>
        <taxon>Alphaproteobacteria</taxon>
        <taxon>Hyphomicrobiales</taxon>
        <taxon>Rhizobiaceae</taxon>
        <taxon>Hoeflea</taxon>
    </lineage>
</organism>
<dbReference type="PANTHER" id="PTHR10010:SF46">
    <property type="entry name" value="SODIUM-DEPENDENT PHOSPHATE TRANSPORT PROTEIN 2B"/>
    <property type="match status" value="1"/>
</dbReference>
<evidence type="ECO:0000256" key="5">
    <source>
        <dbReference type="ARBA" id="ARBA00023136"/>
    </source>
</evidence>
<feature type="transmembrane region" description="Helical" evidence="6">
    <location>
        <begin position="6"/>
        <end position="28"/>
    </location>
</feature>
<comment type="subcellular location">
    <subcellularLocation>
        <location evidence="1">Cell membrane</location>
        <topology evidence="1">Multi-pass membrane protein</topology>
    </subcellularLocation>
</comment>
<dbReference type="AlphaFoldDB" id="A0A286HKQ8"/>
<feature type="transmembrane region" description="Helical" evidence="6">
    <location>
        <begin position="175"/>
        <end position="199"/>
    </location>
</feature>
<gene>
    <name evidence="8" type="ORF">SAMN05877838_0018</name>
</gene>
<evidence type="ECO:0000313" key="8">
    <source>
        <dbReference type="EMBL" id="SOE08307.1"/>
    </source>
</evidence>
<evidence type="ECO:0000256" key="6">
    <source>
        <dbReference type="SAM" id="Phobius"/>
    </source>
</evidence>
<keyword evidence="3 6" id="KW-0812">Transmembrane</keyword>
<feature type="transmembrane region" description="Helical" evidence="6">
    <location>
        <begin position="279"/>
        <end position="300"/>
    </location>
</feature>
<dbReference type="GO" id="GO:0005436">
    <property type="term" value="F:sodium:phosphate symporter activity"/>
    <property type="evidence" value="ECO:0007669"/>
    <property type="project" value="InterPro"/>
</dbReference>
<keyword evidence="5 6" id="KW-0472">Membrane</keyword>
<dbReference type="Gene3D" id="1.20.58.220">
    <property type="entry name" value="Phosphate transport system protein phou homolog 2, domain 2"/>
    <property type="match status" value="1"/>
</dbReference>
<evidence type="ECO:0000256" key="3">
    <source>
        <dbReference type="ARBA" id="ARBA00022692"/>
    </source>
</evidence>
<dbReference type="Pfam" id="PF02690">
    <property type="entry name" value="Na_Pi_cotrans"/>
    <property type="match status" value="1"/>
</dbReference>
<reference evidence="9" key="1">
    <citation type="submission" date="2017-08" db="EMBL/GenBank/DDBJ databases">
        <authorList>
            <person name="Varghese N."/>
            <person name="Submissions S."/>
        </authorList>
    </citation>
    <scope>NUCLEOTIDE SEQUENCE [LARGE SCALE GENOMIC DNA]</scope>
    <source>
        <strain evidence="9">KCTC 23107</strain>
    </source>
</reference>
<evidence type="ECO:0000256" key="2">
    <source>
        <dbReference type="ARBA" id="ARBA00022475"/>
    </source>
</evidence>
<proteinExistence type="predicted"/>
<dbReference type="RefSeq" id="WP_097103861.1">
    <property type="nucleotide sequence ID" value="NZ_OCPC01000001.1"/>
</dbReference>
<dbReference type="OrthoDB" id="5778511at2"/>
<dbReference type="GO" id="GO:0044341">
    <property type="term" value="P:sodium-dependent phosphate transport"/>
    <property type="evidence" value="ECO:0007669"/>
    <property type="project" value="InterPro"/>
</dbReference>
<evidence type="ECO:0000256" key="1">
    <source>
        <dbReference type="ARBA" id="ARBA00004651"/>
    </source>
</evidence>
<dbReference type="PANTHER" id="PTHR10010">
    <property type="entry name" value="SOLUTE CARRIER FAMILY 34 SODIUM PHOSPHATE , MEMBER 2-RELATED"/>
    <property type="match status" value="1"/>
</dbReference>
<dbReference type="Pfam" id="PF01895">
    <property type="entry name" value="PhoU"/>
    <property type="match status" value="1"/>
</dbReference>
<feature type="transmembrane region" description="Helical" evidence="6">
    <location>
        <begin position="205"/>
        <end position="228"/>
    </location>
</feature>
<dbReference type="Proteomes" id="UP000219465">
    <property type="component" value="Unassembled WGS sequence"/>
</dbReference>
<name>A0A286HKQ8_9HYPH</name>
<dbReference type="EMBL" id="OCPC01000001">
    <property type="protein sequence ID" value="SOE08307.1"/>
    <property type="molecule type" value="Genomic_DNA"/>
</dbReference>
<evidence type="ECO:0000313" key="9">
    <source>
        <dbReference type="Proteomes" id="UP000219465"/>
    </source>
</evidence>
<evidence type="ECO:0000256" key="4">
    <source>
        <dbReference type="ARBA" id="ARBA00022989"/>
    </source>
</evidence>
<feature type="transmembrane region" description="Helical" evidence="6">
    <location>
        <begin position="48"/>
        <end position="72"/>
    </location>
</feature>
<dbReference type="InterPro" id="IPR026022">
    <property type="entry name" value="PhoU_dom"/>
</dbReference>
<dbReference type="InterPro" id="IPR003841">
    <property type="entry name" value="Na/Pi_transpt"/>
</dbReference>
<feature type="transmembrane region" description="Helical" evidence="6">
    <location>
        <begin position="78"/>
        <end position="100"/>
    </location>
</feature>
<dbReference type="InterPro" id="IPR038078">
    <property type="entry name" value="PhoU-like_sf"/>
</dbReference>
<dbReference type="GO" id="GO:0005886">
    <property type="term" value="C:plasma membrane"/>
    <property type="evidence" value="ECO:0007669"/>
    <property type="project" value="UniProtKB-SubCell"/>
</dbReference>
<feature type="transmembrane region" description="Helical" evidence="6">
    <location>
        <begin position="240"/>
        <end position="259"/>
    </location>
</feature>
<keyword evidence="9" id="KW-1185">Reference proteome</keyword>
<sequence>MSGMVVFINLAGAVALLLWATRMVRTGIERAYGNVLREKLRLAIGNRVTAAIAGFFFAIALQSATAVALIVAGFVASGYVSTAIGIATLLGADLGSALVVRILRQDLSLLIPVLLLAGTIAFRASESRNWRQIGRILVGLGLLLLSLRLIGEASIPLKTSEILPVIINYLSRDWITAFVLAGLLAWAFHSSVAAVLLLASLADRALIPPVLIIPLVLGINFGAAVIGAVLTRGERVDARIVPLGNVALRGLGTLIALGAQMSFELESSFFSDQPGDAVVLVHLAINLAVLVFGLPFCGLVGRMLKSWLVPTALPDEVADETRMSALNPDHLSDPRQAVANATREVLTVCERIELMLTWIFDVFDTPDKPKMRRIEELDDEVDETHRDIKFYLAKISESRLDEKSAAQLQDLLGATIKLEQAADIIAQNMVTRARKKDSRKITFSTEGWHELKALHQEVLKNGRLAFNLFVNADVDHARELVAQKEVVRTMVRQSEEQHMQRLRDGNDNSYDSSSIHIDTMRDLKEINSLFASIAYPVLARAGMLRKSRLL</sequence>
<feature type="transmembrane region" description="Helical" evidence="6">
    <location>
        <begin position="107"/>
        <end position="124"/>
    </location>
</feature>
<feature type="transmembrane region" description="Helical" evidence="6">
    <location>
        <begin position="136"/>
        <end position="155"/>
    </location>
</feature>
<dbReference type="NCBIfam" id="NF037997">
    <property type="entry name" value="Na_Pi_symport"/>
    <property type="match status" value="1"/>
</dbReference>
<keyword evidence="2" id="KW-1003">Cell membrane</keyword>
<dbReference type="SUPFAM" id="SSF109755">
    <property type="entry name" value="PhoU-like"/>
    <property type="match status" value="1"/>
</dbReference>
<keyword evidence="4 6" id="KW-1133">Transmembrane helix</keyword>
<protein>
    <submittedName>
        <fullName evidence="8">Phosphate:Na+ symporter</fullName>
    </submittedName>
</protein>
<feature type="domain" description="PhoU" evidence="7">
    <location>
        <begin position="348"/>
        <end position="426"/>
    </location>
</feature>
<evidence type="ECO:0000259" key="7">
    <source>
        <dbReference type="Pfam" id="PF01895"/>
    </source>
</evidence>